<comment type="similarity">
    <text evidence="2">Belongs to the 'GDXG' lipolytic enzyme family.</text>
</comment>
<dbReference type="PANTHER" id="PTHR11559">
    <property type="entry name" value="CARBOXYLESTERASE"/>
    <property type="match status" value="1"/>
</dbReference>
<dbReference type="Pfam" id="PF00135">
    <property type="entry name" value="COesterase"/>
    <property type="match status" value="1"/>
</dbReference>
<protein>
    <submittedName>
        <fullName evidence="5">Unannotated protein</fullName>
    </submittedName>
</protein>
<dbReference type="AlphaFoldDB" id="A0A6J6MX90"/>
<evidence type="ECO:0000259" key="4">
    <source>
        <dbReference type="Pfam" id="PF00135"/>
    </source>
</evidence>
<dbReference type="InterPro" id="IPR019819">
    <property type="entry name" value="Carboxylesterase_B_CS"/>
</dbReference>
<evidence type="ECO:0000313" key="5">
    <source>
        <dbReference type="EMBL" id="CAB4678900.1"/>
    </source>
</evidence>
<dbReference type="SUPFAM" id="SSF53474">
    <property type="entry name" value="alpha/beta-Hydrolases"/>
    <property type="match status" value="1"/>
</dbReference>
<proteinExistence type="inferred from homology"/>
<evidence type="ECO:0000256" key="2">
    <source>
        <dbReference type="ARBA" id="ARBA00010515"/>
    </source>
</evidence>
<dbReference type="Gene3D" id="3.40.50.1820">
    <property type="entry name" value="alpha/beta hydrolase"/>
    <property type="match status" value="1"/>
</dbReference>
<dbReference type="InterPro" id="IPR029058">
    <property type="entry name" value="AB_hydrolase_fold"/>
</dbReference>
<dbReference type="InterPro" id="IPR002168">
    <property type="entry name" value="Lipase_GDXG_HIS_AS"/>
</dbReference>
<dbReference type="PROSITE" id="PS01173">
    <property type="entry name" value="LIPASE_GDXG_HIS"/>
    <property type="match status" value="1"/>
</dbReference>
<dbReference type="PROSITE" id="PS00122">
    <property type="entry name" value="CARBOXYLESTERASE_B_1"/>
    <property type="match status" value="1"/>
</dbReference>
<dbReference type="InterPro" id="IPR019826">
    <property type="entry name" value="Carboxylesterase_B_AS"/>
</dbReference>
<dbReference type="InterPro" id="IPR002018">
    <property type="entry name" value="CarbesteraseB"/>
</dbReference>
<dbReference type="EMBL" id="CAEZXM010000005">
    <property type="protein sequence ID" value="CAB4678900.1"/>
    <property type="molecule type" value="Genomic_DNA"/>
</dbReference>
<sequence length="475" mass="50831">MTIVQTPFGPIRGLDRDATQVFKGIRFATSQRFAEPQLVTSWDGEYDATSYQAQCHQTPGGMEQMLGKGSLAMSEDCLFLNVYTPACDHKRRPVLVWIHGGAFVNGSGSTPWYDGSALAQRSDVVVVTINYRLGAFGYLGDLNLGTHDQIVALQWVQQAIANFGGDASNVTIFGESAGGSAVVALLAAPAASGLFHRAWAMSPSIAQLRNAQRGAEAEAQFLAAAGVSSRSEAAALSPEAMLTAQQELLKDVGAGFSGFSPTSGTDLIPTSIRSAASANPTPLVLGTTRDEMQMFTTFNPEHAKIDEAGLESLFAHRFGDETPSALDAYREHRPHASNALLASAMLTDEVFRVPAWRLAEARNGTGTATWMYWFTWASTAFGGALGSCHALDIPFAFHNLHRKGVSAFTGDSDERSAIADSYADAITAFAREGSASWPAYTLDNRTTLRFDATSTVVHDPEQALRSLWAARSAGM</sequence>
<dbReference type="InterPro" id="IPR050309">
    <property type="entry name" value="Type-B_Carboxylest/Lipase"/>
</dbReference>
<keyword evidence="3" id="KW-0378">Hydrolase</keyword>
<name>A0A6J6MX90_9ZZZZ</name>
<dbReference type="GO" id="GO:0016787">
    <property type="term" value="F:hydrolase activity"/>
    <property type="evidence" value="ECO:0007669"/>
    <property type="project" value="UniProtKB-KW"/>
</dbReference>
<dbReference type="PROSITE" id="PS00941">
    <property type="entry name" value="CARBOXYLESTERASE_B_2"/>
    <property type="match status" value="1"/>
</dbReference>
<evidence type="ECO:0000256" key="1">
    <source>
        <dbReference type="ARBA" id="ARBA00005964"/>
    </source>
</evidence>
<feature type="domain" description="Carboxylesterase type B" evidence="4">
    <location>
        <begin position="2"/>
        <end position="455"/>
    </location>
</feature>
<organism evidence="5">
    <name type="scientific">freshwater metagenome</name>
    <dbReference type="NCBI Taxonomy" id="449393"/>
    <lineage>
        <taxon>unclassified sequences</taxon>
        <taxon>metagenomes</taxon>
        <taxon>ecological metagenomes</taxon>
    </lineage>
</organism>
<accession>A0A6J6MX90</accession>
<comment type="similarity">
    <text evidence="1">Belongs to the type-B carboxylesterase/lipase family.</text>
</comment>
<gene>
    <name evidence="5" type="ORF">UFOPK2366_00066</name>
</gene>
<evidence type="ECO:0000256" key="3">
    <source>
        <dbReference type="ARBA" id="ARBA00022801"/>
    </source>
</evidence>
<reference evidence="5" key="1">
    <citation type="submission" date="2020-05" db="EMBL/GenBank/DDBJ databases">
        <authorList>
            <person name="Chiriac C."/>
            <person name="Salcher M."/>
            <person name="Ghai R."/>
            <person name="Kavagutti S V."/>
        </authorList>
    </citation>
    <scope>NUCLEOTIDE SEQUENCE</scope>
</reference>